<organism evidence="4 5">
    <name type="scientific">Aquimarina amphilecti</name>
    <dbReference type="NCBI Taxonomy" id="1038014"/>
    <lineage>
        <taxon>Bacteria</taxon>
        <taxon>Pseudomonadati</taxon>
        <taxon>Bacteroidota</taxon>
        <taxon>Flavobacteriia</taxon>
        <taxon>Flavobacteriales</taxon>
        <taxon>Flavobacteriaceae</taxon>
        <taxon>Aquimarina</taxon>
    </lineage>
</organism>
<evidence type="ECO:0000256" key="1">
    <source>
        <dbReference type="ARBA" id="ARBA00022614"/>
    </source>
</evidence>
<keyword evidence="5" id="KW-1185">Reference proteome</keyword>
<dbReference type="EMBL" id="FOAB01000013">
    <property type="protein sequence ID" value="SEM29829.1"/>
    <property type="molecule type" value="Genomic_DNA"/>
</dbReference>
<accession>A0A1H7X9X0</accession>
<dbReference type="Pfam" id="PF23598">
    <property type="entry name" value="LRR_14"/>
    <property type="match status" value="1"/>
</dbReference>
<proteinExistence type="predicted"/>
<feature type="domain" description="Disease resistance R13L4/SHOC-2-like LRR" evidence="3">
    <location>
        <begin position="256"/>
        <end position="316"/>
    </location>
</feature>
<dbReference type="InterPro" id="IPR032675">
    <property type="entry name" value="LRR_dom_sf"/>
</dbReference>
<keyword evidence="2" id="KW-0677">Repeat</keyword>
<sequence length="437" mass="48107">MKGLLTNKNLHLVMFSLIVFSCSKEIDGSDVILLNSEKDIIEFTFLSSDNEELEIDVNARIDQNDKLISVVLPYGTPISALKPSIKISESASIIQGTDIFVDFSEPLNYSVIAEDGTSSDYTVRVRVVASTDQEILLTIFNQNPDNTLGWDITNDDVSTWEGVVVIDEKIIGLELDEKGLTILPPEICDLFYLKTLSLEGNMIAEIPRQIEDLSNNLRVLNLGGNQIEIIPEEFFSLEKLTDLRVYTNMLVDIPSDINKLTELRYLSLSNNTLETLPSEIFELSKLNSLFINNIELSEVPEEITNLSQLTSLGVSSNPLGSISDYVLELGTLTRLDIYNAGISTIPSGITKLTNLKRLQLSGNDLAEVNKSVGDLFLLESLLLKTNAIAEIPVELSNLINLNILDVSENNIVSMPNAVCDLINTGTEIVADTGVGCM</sequence>
<dbReference type="STRING" id="1038014.SAMN04487910_4670"/>
<dbReference type="InterPro" id="IPR001611">
    <property type="entry name" value="Leu-rich_rpt"/>
</dbReference>
<dbReference type="PANTHER" id="PTHR48051:SF1">
    <property type="entry name" value="RAS SUPPRESSOR PROTEIN 1"/>
    <property type="match status" value="1"/>
</dbReference>
<dbReference type="PROSITE" id="PS51450">
    <property type="entry name" value="LRR"/>
    <property type="match status" value="2"/>
</dbReference>
<dbReference type="Pfam" id="PF13855">
    <property type="entry name" value="LRR_8"/>
    <property type="match status" value="1"/>
</dbReference>
<dbReference type="PROSITE" id="PS51257">
    <property type="entry name" value="PROKAR_LIPOPROTEIN"/>
    <property type="match status" value="1"/>
</dbReference>
<gene>
    <name evidence="4" type="ORF">SAMN04487910_4670</name>
</gene>
<dbReference type="InterPro" id="IPR055414">
    <property type="entry name" value="LRR_R13L4/SHOC2-like"/>
</dbReference>
<evidence type="ECO:0000259" key="3">
    <source>
        <dbReference type="Pfam" id="PF23598"/>
    </source>
</evidence>
<evidence type="ECO:0000313" key="4">
    <source>
        <dbReference type="EMBL" id="SEM29829.1"/>
    </source>
</evidence>
<dbReference type="PANTHER" id="PTHR48051">
    <property type="match status" value="1"/>
</dbReference>
<protein>
    <submittedName>
        <fullName evidence="4">Leucine rich repeat-containing protein</fullName>
    </submittedName>
</protein>
<dbReference type="SMART" id="SM00369">
    <property type="entry name" value="LRR_TYP"/>
    <property type="match status" value="6"/>
</dbReference>
<dbReference type="RefSeq" id="WP_170837163.1">
    <property type="nucleotide sequence ID" value="NZ_FOAB01000013.1"/>
</dbReference>
<reference evidence="4 5" key="1">
    <citation type="submission" date="2016-10" db="EMBL/GenBank/DDBJ databases">
        <authorList>
            <person name="de Groot N.N."/>
        </authorList>
    </citation>
    <scope>NUCLEOTIDE SEQUENCE [LARGE SCALE GENOMIC DNA]</scope>
    <source>
        <strain evidence="4 5">DSM 25232</strain>
    </source>
</reference>
<evidence type="ECO:0000256" key="2">
    <source>
        <dbReference type="ARBA" id="ARBA00022737"/>
    </source>
</evidence>
<dbReference type="InterPro" id="IPR003591">
    <property type="entry name" value="Leu-rich_rpt_typical-subtyp"/>
</dbReference>
<name>A0A1H7X9X0_AQUAM</name>
<keyword evidence="1" id="KW-0433">Leucine-rich repeat</keyword>
<evidence type="ECO:0000313" key="5">
    <source>
        <dbReference type="Proteomes" id="UP000198521"/>
    </source>
</evidence>
<dbReference type="SUPFAM" id="SSF52058">
    <property type="entry name" value="L domain-like"/>
    <property type="match status" value="1"/>
</dbReference>
<dbReference type="Gene3D" id="3.80.10.10">
    <property type="entry name" value="Ribonuclease Inhibitor"/>
    <property type="match status" value="1"/>
</dbReference>
<dbReference type="Gene3D" id="2.60.40.2340">
    <property type="match status" value="1"/>
</dbReference>
<dbReference type="Proteomes" id="UP000198521">
    <property type="component" value="Unassembled WGS sequence"/>
</dbReference>
<dbReference type="GO" id="GO:0005737">
    <property type="term" value="C:cytoplasm"/>
    <property type="evidence" value="ECO:0007669"/>
    <property type="project" value="TreeGrafter"/>
</dbReference>
<dbReference type="AlphaFoldDB" id="A0A1H7X9X0"/>
<dbReference type="InterPro" id="IPR050216">
    <property type="entry name" value="LRR_domain-containing"/>
</dbReference>